<dbReference type="AlphaFoldDB" id="A0A1J4JM11"/>
<protein>
    <submittedName>
        <fullName evidence="2">Uncharacterized protein</fullName>
    </submittedName>
</protein>
<feature type="region of interest" description="Disordered" evidence="1">
    <location>
        <begin position="1"/>
        <end position="28"/>
    </location>
</feature>
<proteinExistence type="predicted"/>
<sequence>MSNSQRAYLSSLRDLQGGDAEENLKKKREQQIAFAESLRRQIEEKQQRKKMEQNQQSVSNQLSSPISKQIVINESKPHFTFGEQENKIVMFNKTQKARAASSLLTEPPDFSFVSNFDIDNLTSNLASTTTKRKNEVKKPRKQILTKADLSQFDHFSAMNSKNVSSQIHINSDSPFASSTVPTPPQGFSMRSAQPKVTSHNLVNSNFSENSSLHKSDFSDAFNALSNLSPNSTIKTNTMNNPSVLNTLNSLSSSNYFQNESLVSNENFLNYNIKNHANSQNDKNYRHPQTRAKSMLSNPINPMKTINNNMQLLGSESELVYPDGHLSPAVSPRDVLF</sequence>
<gene>
    <name evidence="2" type="ORF">TRFO_33810</name>
</gene>
<organism evidence="2 3">
    <name type="scientific">Tritrichomonas foetus</name>
    <dbReference type="NCBI Taxonomy" id="1144522"/>
    <lineage>
        <taxon>Eukaryota</taxon>
        <taxon>Metamonada</taxon>
        <taxon>Parabasalia</taxon>
        <taxon>Tritrichomonadida</taxon>
        <taxon>Tritrichomonadidae</taxon>
        <taxon>Tritrichomonas</taxon>
    </lineage>
</organism>
<reference evidence="2" key="1">
    <citation type="submission" date="2016-10" db="EMBL/GenBank/DDBJ databases">
        <authorList>
            <person name="Benchimol M."/>
            <person name="Almeida L.G."/>
            <person name="Vasconcelos A.T."/>
            <person name="Perreira-Neves A."/>
            <person name="Rosa I.A."/>
            <person name="Tasca T."/>
            <person name="Bogo M.R."/>
            <person name="de Souza W."/>
        </authorList>
    </citation>
    <scope>NUCLEOTIDE SEQUENCE [LARGE SCALE GENOMIC DNA]</scope>
    <source>
        <strain evidence="2">K</strain>
    </source>
</reference>
<comment type="caution">
    <text evidence="2">The sequence shown here is derived from an EMBL/GenBank/DDBJ whole genome shotgun (WGS) entry which is preliminary data.</text>
</comment>
<evidence type="ECO:0000313" key="3">
    <source>
        <dbReference type="Proteomes" id="UP000179807"/>
    </source>
</evidence>
<evidence type="ECO:0000313" key="2">
    <source>
        <dbReference type="EMBL" id="OHS99729.1"/>
    </source>
</evidence>
<keyword evidence="3" id="KW-1185">Reference proteome</keyword>
<dbReference type="Proteomes" id="UP000179807">
    <property type="component" value="Unassembled WGS sequence"/>
</dbReference>
<dbReference type="EMBL" id="MLAK01000991">
    <property type="protein sequence ID" value="OHS99729.1"/>
    <property type="molecule type" value="Genomic_DNA"/>
</dbReference>
<dbReference type="VEuPathDB" id="TrichDB:TRFO_33810"/>
<dbReference type="GeneID" id="94843992"/>
<dbReference type="RefSeq" id="XP_068352866.1">
    <property type="nucleotide sequence ID" value="XM_068509288.1"/>
</dbReference>
<evidence type="ECO:0000256" key="1">
    <source>
        <dbReference type="SAM" id="MobiDB-lite"/>
    </source>
</evidence>
<name>A0A1J4JM11_9EUKA</name>
<accession>A0A1J4JM11</accession>